<feature type="domain" description="EamA" evidence="8">
    <location>
        <begin position="3"/>
        <end position="135"/>
    </location>
</feature>
<dbReference type="InterPro" id="IPR050638">
    <property type="entry name" value="AA-Vitamin_Transporters"/>
</dbReference>
<feature type="transmembrane region" description="Helical" evidence="7">
    <location>
        <begin position="63"/>
        <end position="85"/>
    </location>
</feature>
<feature type="transmembrane region" description="Helical" evidence="7">
    <location>
        <begin position="205"/>
        <end position="225"/>
    </location>
</feature>
<dbReference type="Gene3D" id="1.10.3730.20">
    <property type="match status" value="1"/>
</dbReference>
<feature type="region of interest" description="Disordered" evidence="6">
    <location>
        <begin position="284"/>
        <end position="341"/>
    </location>
</feature>
<keyword evidence="3 7" id="KW-0812">Transmembrane</keyword>
<evidence type="ECO:0000256" key="5">
    <source>
        <dbReference type="ARBA" id="ARBA00023136"/>
    </source>
</evidence>
<protein>
    <submittedName>
        <fullName evidence="9">Membrane protein</fullName>
    </submittedName>
</protein>
<feature type="compositionally biased region" description="Basic residues" evidence="6">
    <location>
        <begin position="315"/>
        <end position="341"/>
    </location>
</feature>
<evidence type="ECO:0000256" key="7">
    <source>
        <dbReference type="SAM" id="Phobius"/>
    </source>
</evidence>
<dbReference type="AlphaFoldDB" id="A0A512NFL8"/>
<gene>
    <name evidence="9" type="ORF">RSO01_49040</name>
</gene>
<dbReference type="EMBL" id="BKAJ01000087">
    <property type="protein sequence ID" value="GEP57738.1"/>
    <property type="molecule type" value="Genomic_DNA"/>
</dbReference>
<evidence type="ECO:0000256" key="2">
    <source>
        <dbReference type="ARBA" id="ARBA00007362"/>
    </source>
</evidence>
<sequence length="341" mass="36186">MPVLIALGSAILFGLSTPVAKLLLGETDPWMLAGLLYGGAGVGLLIVYLFARRSEARLASGELRFLAGAVAAGGVVGPVLLLFGLTRVSASTASLLLTLEGVLTALLAWFVFKENFDRRIAVGMTSIVAGVVVLNWQPGVTVSDLLGPAAIVAACLAWAIDNNLTRKVSLSDPVQIAMIKGLVAGPVNLAIGLLAGAALPGASTIAAAALTGFLGYGVSLVLFVLALRHLGTARTGAYFSVAPFLGALAAVPLLGDVVTVQLIAAGALMAIGVWLHVTERHEHTHEHEELEHEHRHMHDEHHDHVHDGRVDPHRPHSHRHRHRRLRHSHPHAPDSHHRHSH</sequence>
<evidence type="ECO:0000256" key="1">
    <source>
        <dbReference type="ARBA" id="ARBA00004141"/>
    </source>
</evidence>
<keyword evidence="4 7" id="KW-1133">Transmembrane helix</keyword>
<feature type="compositionally biased region" description="Basic and acidic residues" evidence="6">
    <location>
        <begin position="284"/>
        <end position="314"/>
    </location>
</feature>
<dbReference type="PANTHER" id="PTHR32322">
    <property type="entry name" value="INNER MEMBRANE TRANSPORTER"/>
    <property type="match status" value="1"/>
</dbReference>
<dbReference type="RefSeq" id="WP_281291501.1">
    <property type="nucleotide sequence ID" value="NZ_BKAJ01000087.1"/>
</dbReference>
<feature type="transmembrane region" description="Helical" evidence="7">
    <location>
        <begin position="142"/>
        <end position="160"/>
    </location>
</feature>
<keyword evidence="10" id="KW-1185">Reference proteome</keyword>
<feature type="transmembrane region" description="Helical" evidence="7">
    <location>
        <begin position="30"/>
        <end position="51"/>
    </location>
</feature>
<feature type="transmembrane region" description="Helical" evidence="7">
    <location>
        <begin position="260"/>
        <end position="277"/>
    </location>
</feature>
<evidence type="ECO:0000256" key="3">
    <source>
        <dbReference type="ARBA" id="ARBA00022692"/>
    </source>
</evidence>
<feature type="transmembrane region" description="Helical" evidence="7">
    <location>
        <begin position="181"/>
        <end position="199"/>
    </location>
</feature>
<name>A0A512NFL8_9HYPH</name>
<organism evidence="9 10">
    <name type="scientific">Reyranella soli</name>
    <dbReference type="NCBI Taxonomy" id="1230389"/>
    <lineage>
        <taxon>Bacteria</taxon>
        <taxon>Pseudomonadati</taxon>
        <taxon>Pseudomonadota</taxon>
        <taxon>Alphaproteobacteria</taxon>
        <taxon>Hyphomicrobiales</taxon>
        <taxon>Reyranellaceae</taxon>
        <taxon>Reyranella</taxon>
    </lineage>
</organism>
<evidence type="ECO:0000259" key="8">
    <source>
        <dbReference type="Pfam" id="PF00892"/>
    </source>
</evidence>
<comment type="similarity">
    <text evidence="2">Belongs to the EamA transporter family.</text>
</comment>
<feature type="transmembrane region" description="Helical" evidence="7">
    <location>
        <begin position="91"/>
        <end position="112"/>
    </location>
</feature>
<dbReference type="SUPFAM" id="SSF103481">
    <property type="entry name" value="Multidrug resistance efflux transporter EmrE"/>
    <property type="match status" value="2"/>
</dbReference>
<evidence type="ECO:0000313" key="10">
    <source>
        <dbReference type="Proteomes" id="UP000321058"/>
    </source>
</evidence>
<proteinExistence type="inferred from homology"/>
<dbReference type="InterPro" id="IPR037185">
    <property type="entry name" value="EmrE-like"/>
</dbReference>
<evidence type="ECO:0000256" key="4">
    <source>
        <dbReference type="ARBA" id="ARBA00022989"/>
    </source>
</evidence>
<feature type="transmembrane region" description="Helical" evidence="7">
    <location>
        <begin position="237"/>
        <end position="254"/>
    </location>
</feature>
<comment type="caution">
    <text evidence="9">The sequence shown here is derived from an EMBL/GenBank/DDBJ whole genome shotgun (WGS) entry which is preliminary data.</text>
</comment>
<feature type="domain" description="EamA" evidence="8">
    <location>
        <begin position="147"/>
        <end position="276"/>
    </location>
</feature>
<dbReference type="InterPro" id="IPR000620">
    <property type="entry name" value="EamA_dom"/>
</dbReference>
<feature type="transmembrane region" description="Helical" evidence="7">
    <location>
        <begin position="119"/>
        <end position="136"/>
    </location>
</feature>
<dbReference type="Pfam" id="PF00892">
    <property type="entry name" value="EamA"/>
    <property type="match status" value="2"/>
</dbReference>
<comment type="subcellular location">
    <subcellularLocation>
        <location evidence="1">Membrane</location>
        <topology evidence="1">Multi-pass membrane protein</topology>
    </subcellularLocation>
</comment>
<dbReference type="GO" id="GO:0016020">
    <property type="term" value="C:membrane"/>
    <property type="evidence" value="ECO:0007669"/>
    <property type="project" value="UniProtKB-SubCell"/>
</dbReference>
<evidence type="ECO:0000313" key="9">
    <source>
        <dbReference type="EMBL" id="GEP57738.1"/>
    </source>
</evidence>
<keyword evidence="5 7" id="KW-0472">Membrane</keyword>
<evidence type="ECO:0000256" key="6">
    <source>
        <dbReference type="SAM" id="MobiDB-lite"/>
    </source>
</evidence>
<accession>A0A512NFL8</accession>
<dbReference type="PANTHER" id="PTHR32322:SF2">
    <property type="entry name" value="EAMA DOMAIN-CONTAINING PROTEIN"/>
    <property type="match status" value="1"/>
</dbReference>
<reference evidence="9 10" key="1">
    <citation type="submission" date="2019-07" db="EMBL/GenBank/DDBJ databases">
        <title>Whole genome shotgun sequence of Reyranella soli NBRC 108950.</title>
        <authorList>
            <person name="Hosoyama A."/>
            <person name="Uohara A."/>
            <person name="Ohji S."/>
            <person name="Ichikawa N."/>
        </authorList>
    </citation>
    <scope>NUCLEOTIDE SEQUENCE [LARGE SCALE GENOMIC DNA]</scope>
    <source>
        <strain evidence="9 10">NBRC 108950</strain>
    </source>
</reference>
<dbReference type="Proteomes" id="UP000321058">
    <property type="component" value="Unassembled WGS sequence"/>
</dbReference>